<dbReference type="EMBL" id="RSCK01000003">
    <property type="protein sequence ID" value="RUT14050.1"/>
    <property type="molecule type" value="Genomic_DNA"/>
</dbReference>
<evidence type="ECO:0008006" key="3">
    <source>
        <dbReference type="Google" id="ProtNLM"/>
    </source>
</evidence>
<keyword evidence="2" id="KW-1185">Reference proteome</keyword>
<dbReference type="Proteomes" id="UP000282574">
    <property type="component" value="Unassembled WGS sequence"/>
</dbReference>
<gene>
    <name evidence="1" type="ORF">DSM107010_05330</name>
</gene>
<evidence type="ECO:0000313" key="2">
    <source>
        <dbReference type="Proteomes" id="UP000282574"/>
    </source>
</evidence>
<protein>
    <recommendedName>
        <fullName evidence="3">Baseplate protein J-like domain-containing protein</fullName>
    </recommendedName>
</protein>
<dbReference type="RefSeq" id="WP_106168395.1">
    <property type="nucleotide sequence ID" value="NZ_JAVKZF010000005.1"/>
</dbReference>
<dbReference type="AlphaFoldDB" id="A0AB37URH1"/>
<comment type="caution">
    <text evidence="1">The sequence shown here is derived from an EMBL/GenBank/DDBJ whole genome shotgun (WGS) entry which is preliminary data.</text>
</comment>
<reference evidence="1 2" key="1">
    <citation type="journal article" date="2019" name="Genome Biol. Evol.">
        <title>Day and night: Metabolic profiles and evolutionary relationships of six axenic non-marine cyanobacteria.</title>
        <authorList>
            <person name="Will S.E."/>
            <person name="Henke P."/>
            <person name="Boedeker C."/>
            <person name="Huang S."/>
            <person name="Brinkmann H."/>
            <person name="Rohde M."/>
            <person name="Jarek M."/>
            <person name="Friedl T."/>
            <person name="Seufert S."/>
            <person name="Schumacher M."/>
            <person name="Overmann J."/>
            <person name="Neumann-Schaal M."/>
            <person name="Petersen J."/>
        </authorList>
    </citation>
    <scope>NUCLEOTIDE SEQUENCE [LARGE SCALE GENOMIC DNA]</scope>
    <source>
        <strain evidence="1 2">SAG 39.79</strain>
    </source>
</reference>
<accession>A0AB37URH1</accession>
<evidence type="ECO:0000313" key="1">
    <source>
        <dbReference type="EMBL" id="RUT14050.1"/>
    </source>
</evidence>
<sequence>MLKKVSSSQVILKLRVNPETPEAIAICYCRHHPIGTANQMLQRAINAFYLPLAYLKQGSSHLQVERVATAAIYELLAQVRSIETDCLPNIQGGGSKLELSSYNAQMHLVASKEVFLTLIADEDSDDALVLDYCQHQRGSTNELIRTAIRAFYLPLATFELGKTQLQVERVATAAIREIQAQIRLLQRTCLSTISLDVSIADSSSLPVPIKVDTLSQIETLIPPVTTHTNSTKEIALLTQDSLLLNYVGGISSADLAARADPFQ</sequence>
<proteinExistence type="predicted"/>
<name>A0AB37URH1_9CYAN</name>
<organism evidence="1 2">
    <name type="scientific">Chroococcidiopsis cubana SAG 39.79</name>
    <dbReference type="NCBI Taxonomy" id="388085"/>
    <lineage>
        <taxon>Bacteria</taxon>
        <taxon>Bacillati</taxon>
        <taxon>Cyanobacteriota</taxon>
        <taxon>Cyanophyceae</taxon>
        <taxon>Chroococcidiopsidales</taxon>
        <taxon>Chroococcidiopsidaceae</taxon>
        <taxon>Chroococcidiopsis</taxon>
    </lineage>
</organism>